<reference evidence="14" key="2">
    <citation type="submission" date="2015-08" db="UniProtKB">
        <authorList>
            <consortium name="WormBaseParasite"/>
        </authorList>
    </citation>
    <scope>IDENTIFICATION</scope>
</reference>
<keyword evidence="8 12" id="KW-1133">Transmembrane helix</keyword>
<accession>A0A0K0F6M7</accession>
<dbReference type="WBParaSite" id="SVE_0447100.1">
    <property type="protein sequence ID" value="SVE_0447100.1"/>
    <property type="gene ID" value="SVE_0447100"/>
</dbReference>
<evidence type="ECO:0000256" key="10">
    <source>
        <dbReference type="ARBA" id="ARBA00023136"/>
    </source>
</evidence>
<dbReference type="Pfam" id="PF00876">
    <property type="entry name" value="Innexin"/>
    <property type="match status" value="1"/>
</dbReference>
<keyword evidence="9 12" id="KW-0406">Ion transport</keyword>
<sequence>MWITYAFILLIQLKKSFYNNYIFCSFKMDVFVSIVYKLMEEKYEDDFVDRMHYKYTPLIILLLGSVNIAKVYLGEAINCFQKAEFRSSWVQYSYSYCLIENTYFLRTNESIPLEYEVRKERQIAYYQWVPYILILQALIFYLPQLVWRSSNWFTGLHIGSFVQTFLKDKFGERIDENSRKVAKAIDGVTDIRHKYFGIIDVNRFVTILYFTMKIFNMIIVLVNMFIYGQFIGEHLFGLSVIKHSGEWRNSGLFPRVTVCDFTINRLGQETSYTVECVLPLNMLNEKIFVLLWYWMLVLLTANFINIINWIWGLSNRDKFYRTLQEFSDTRRKYQIYFSQIEKTDMLLNGSDEYSQSEAERVISTTYHNWDLYVAFRLIKANLNLYTTSKIFDFWCDQQKPYEDNIEDDKLLNIKE</sequence>
<comment type="subcellular location">
    <subcellularLocation>
        <location evidence="1">Cell junction</location>
        <location evidence="1">Gap junction</location>
    </subcellularLocation>
    <subcellularLocation>
        <location evidence="2 12">Cell membrane</location>
        <topology evidence="2 12">Multi-pass membrane protein</topology>
    </subcellularLocation>
</comment>
<evidence type="ECO:0000256" key="8">
    <source>
        <dbReference type="ARBA" id="ARBA00022989"/>
    </source>
</evidence>
<feature type="transmembrane region" description="Helical" evidence="12">
    <location>
        <begin position="123"/>
        <end position="143"/>
    </location>
</feature>
<evidence type="ECO:0000313" key="14">
    <source>
        <dbReference type="WBParaSite" id="SVE_0447100.1"/>
    </source>
</evidence>
<proteinExistence type="inferred from homology"/>
<evidence type="ECO:0000256" key="9">
    <source>
        <dbReference type="ARBA" id="ARBA00023065"/>
    </source>
</evidence>
<dbReference type="PRINTS" id="PR01262">
    <property type="entry name" value="INNEXIN"/>
</dbReference>
<evidence type="ECO:0000256" key="4">
    <source>
        <dbReference type="ARBA" id="ARBA00022475"/>
    </source>
</evidence>
<dbReference type="GO" id="GO:0005921">
    <property type="term" value="C:gap junction"/>
    <property type="evidence" value="ECO:0007669"/>
    <property type="project" value="UniProtKB-SubCell"/>
</dbReference>
<evidence type="ECO:0000313" key="13">
    <source>
        <dbReference type="Proteomes" id="UP000035680"/>
    </source>
</evidence>
<gene>
    <name evidence="12" type="primary">inx</name>
</gene>
<keyword evidence="5 12" id="KW-0812">Transmembrane</keyword>
<comment type="similarity">
    <text evidence="12">Belongs to the pannexin family.</text>
</comment>
<dbReference type="GO" id="GO:0034220">
    <property type="term" value="P:monoatomic ion transmembrane transport"/>
    <property type="evidence" value="ECO:0007669"/>
    <property type="project" value="UniProtKB-KW"/>
</dbReference>
<dbReference type="GO" id="GO:0005886">
    <property type="term" value="C:plasma membrane"/>
    <property type="evidence" value="ECO:0007669"/>
    <property type="project" value="UniProtKB-SubCell"/>
</dbReference>
<dbReference type="PANTHER" id="PTHR11893">
    <property type="entry name" value="INNEXIN"/>
    <property type="match status" value="1"/>
</dbReference>
<dbReference type="InterPro" id="IPR000990">
    <property type="entry name" value="Innexin"/>
</dbReference>
<feature type="transmembrane region" description="Helical" evidence="12">
    <location>
        <begin position="55"/>
        <end position="73"/>
    </location>
</feature>
<evidence type="ECO:0000256" key="3">
    <source>
        <dbReference type="ARBA" id="ARBA00022448"/>
    </source>
</evidence>
<keyword evidence="10 12" id="KW-0472">Membrane</keyword>
<keyword evidence="3 12" id="KW-0813">Transport</keyword>
<evidence type="ECO:0000256" key="6">
    <source>
        <dbReference type="ARBA" id="ARBA00022868"/>
    </source>
</evidence>
<keyword evidence="11 12" id="KW-0407">Ion channel</keyword>
<dbReference type="AlphaFoldDB" id="A0A0K0F6M7"/>
<reference evidence="13" key="1">
    <citation type="submission" date="2014-07" db="EMBL/GenBank/DDBJ databases">
        <authorList>
            <person name="Martin A.A"/>
            <person name="De Silva N."/>
        </authorList>
    </citation>
    <scope>NUCLEOTIDE SEQUENCE</scope>
</reference>
<evidence type="ECO:0000256" key="7">
    <source>
        <dbReference type="ARBA" id="ARBA00022949"/>
    </source>
</evidence>
<dbReference type="GO" id="GO:0005243">
    <property type="term" value="F:gap junction channel activity"/>
    <property type="evidence" value="ECO:0007669"/>
    <property type="project" value="TreeGrafter"/>
</dbReference>
<evidence type="ECO:0000256" key="1">
    <source>
        <dbReference type="ARBA" id="ARBA00004610"/>
    </source>
</evidence>
<comment type="function">
    <text evidence="12">Structural component of the gap junctions.</text>
</comment>
<protein>
    <recommendedName>
        <fullName evidence="12">Innexin</fullName>
    </recommendedName>
</protein>
<feature type="transmembrane region" description="Helical" evidence="12">
    <location>
        <begin position="291"/>
        <end position="311"/>
    </location>
</feature>
<comment type="caution">
    <text evidence="12">Lacks conserved residue(s) required for the propagation of feature annotation.</text>
</comment>
<dbReference type="Proteomes" id="UP000035680">
    <property type="component" value="Unassembled WGS sequence"/>
</dbReference>
<evidence type="ECO:0000256" key="5">
    <source>
        <dbReference type="ARBA" id="ARBA00022692"/>
    </source>
</evidence>
<keyword evidence="6" id="KW-0303">Gap junction</keyword>
<keyword evidence="13" id="KW-1185">Reference proteome</keyword>
<name>A0A0K0F6M7_STRVS</name>
<dbReference type="PROSITE" id="PS51013">
    <property type="entry name" value="PANNEXIN"/>
    <property type="match status" value="1"/>
</dbReference>
<feature type="transmembrane region" description="Helical" evidence="12">
    <location>
        <begin position="21"/>
        <end position="39"/>
    </location>
</feature>
<evidence type="ECO:0000256" key="12">
    <source>
        <dbReference type="RuleBase" id="RU010713"/>
    </source>
</evidence>
<evidence type="ECO:0000256" key="11">
    <source>
        <dbReference type="ARBA" id="ARBA00023303"/>
    </source>
</evidence>
<organism evidence="13 14">
    <name type="scientific">Strongyloides venezuelensis</name>
    <name type="common">Threadworm</name>
    <dbReference type="NCBI Taxonomy" id="75913"/>
    <lineage>
        <taxon>Eukaryota</taxon>
        <taxon>Metazoa</taxon>
        <taxon>Ecdysozoa</taxon>
        <taxon>Nematoda</taxon>
        <taxon>Chromadorea</taxon>
        <taxon>Rhabditida</taxon>
        <taxon>Tylenchina</taxon>
        <taxon>Panagrolaimomorpha</taxon>
        <taxon>Strongyloidoidea</taxon>
        <taxon>Strongyloididae</taxon>
        <taxon>Strongyloides</taxon>
    </lineage>
</organism>
<feature type="transmembrane region" description="Helical" evidence="12">
    <location>
        <begin position="204"/>
        <end position="227"/>
    </location>
</feature>
<evidence type="ECO:0000256" key="2">
    <source>
        <dbReference type="ARBA" id="ARBA00004651"/>
    </source>
</evidence>
<keyword evidence="7" id="KW-0965">Cell junction</keyword>
<dbReference type="PANTHER" id="PTHR11893:SF32">
    <property type="entry name" value="INNEXIN"/>
    <property type="match status" value="1"/>
</dbReference>
<keyword evidence="4" id="KW-1003">Cell membrane</keyword>